<accession>A0ACB8QM87</accession>
<name>A0ACB8QM87_9AGAM</name>
<gene>
    <name evidence="1" type="ORF">K488DRAFT_48952</name>
</gene>
<organism evidence="1 2">
    <name type="scientific">Vararia minispora EC-137</name>
    <dbReference type="NCBI Taxonomy" id="1314806"/>
    <lineage>
        <taxon>Eukaryota</taxon>
        <taxon>Fungi</taxon>
        <taxon>Dikarya</taxon>
        <taxon>Basidiomycota</taxon>
        <taxon>Agaricomycotina</taxon>
        <taxon>Agaricomycetes</taxon>
        <taxon>Russulales</taxon>
        <taxon>Lachnocladiaceae</taxon>
        <taxon>Vararia</taxon>
    </lineage>
</organism>
<reference evidence="1" key="2">
    <citation type="journal article" date="2022" name="New Phytol.">
        <title>Evolutionary transition to the ectomycorrhizal habit in the genomes of a hyperdiverse lineage of mushroom-forming fungi.</title>
        <authorList>
            <person name="Looney B."/>
            <person name="Miyauchi S."/>
            <person name="Morin E."/>
            <person name="Drula E."/>
            <person name="Courty P.E."/>
            <person name="Kohler A."/>
            <person name="Kuo A."/>
            <person name="LaButti K."/>
            <person name="Pangilinan J."/>
            <person name="Lipzen A."/>
            <person name="Riley R."/>
            <person name="Andreopoulos W."/>
            <person name="He G."/>
            <person name="Johnson J."/>
            <person name="Nolan M."/>
            <person name="Tritt A."/>
            <person name="Barry K.W."/>
            <person name="Grigoriev I.V."/>
            <person name="Nagy L.G."/>
            <person name="Hibbett D."/>
            <person name="Henrissat B."/>
            <person name="Matheny P.B."/>
            <person name="Labbe J."/>
            <person name="Martin F.M."/>
        </authorList>
    </citation>
    <scope>NUCLEOTIDE SEQUENCE</scope>
    <source>
        <strain evidence="1">EC-137</strain>
    </source>
</reference>
<evidence type="ECO:0000313" key="1">
    <source>
        <dbReference type="EMBL" id="KAI0032879.1"/>
    </source>
</evidence>
<dbReference type="EMBL" id="MU273534">
    <property type="protein sequence ID" value="KAI0032879.1"/>
    <property type="molecule type" value="Genomic_DNA"/>
</dbReference>
<sequence length="242" mass="26415">MCSQHVKRNPGAQLNLRGHRGGITCIATSTDRKRIFSGSADNTIRVWDAQTGSPMLLPLTGHKDEITGIILSTDDTCLVSGSLDGFIRVWNPNTGVSVLTLIAENRPAITNAHDGPVTSVIFSGDGLQLVTGSSDSTLRTWNVHAIMKPQLRSNMPDNAHGQVIPRGQNDIRHLSLSEDCSWVLGPSGELIFWVPPEYRPYFQCPPCQLLTSPHSRRVLVDFSQCGTAHGTNWTQCYSPNAT</sequence>
<proteinExistence type="predicted"/>
<keyword evidence="2" id="KW-1185">Reference proteome</keyword>
<dbReference type="Proteomes" id="UP000814128">
    <property type="component" value="Unassembled WGS sequence"/>
</dbReference>
<protein>
    <submittedName>
        <fullName evidence="1">WD40-repeat-containing domain protein</fullName>
    </submittedName>
</protein>
<reference evidence="1" key="1">
    <citation type="submission" date="2021-02" db="EMBL/GenBank/DDBJ databases">
        <authorList>
            <consortium name="DOE Joint Genome Institute"/>
            <person name="Ahrendt S."/>
            <person name="Looney B.P."/>
            <person name="Miyauchi S."/>
            <person name="Morin E."/>
            <person name="Drula E."/>
            <person name="Courty P.E."/>
            <person name="Chicoki N."/>
            <person name="Fauchery L."/>
            <person name="Kohler A."/>
            <person name="Kuo A."/>
            <person name="Labutti K."/>
            <person name="Pangilinan J."/>
            <person name="Lipzen A."/>
            <person name="Riley R."/>
            <person name="Andreopoulos W."/>
            <person name="He G."/>
            <person name="Johnson J."/>
            <person name="Barry K.W."/>
            <person name="Grigoriev I.V."/>
            <person name="Nagy L."/>
            <person name="Hibbett D."/>
            <person name="Henrissat B."/>
            <person name="Matheny P.B."/>
            <person name="Labbe J."/>
            <person name="Martin F."/>
        </authorList>
    </citation>
    <scope>NUCLEOTIDE SEQUENCE</scope>
    <source>
        <strain evidence="1">EC-137</strain>
    </source>
</reference>
<comment type="caution">
    <text evidence="1">The sequence shown here is derived from an EMBL/GenBank/DDBJ whole genome shotgun (WGS) entry which is preliminary data.</text>
</comment>
<evidence type="ECO:0000313" key="2">
    <source>
        <dbReference type="Proteomes" id="UP000814128"/>
    </source>
</evidence>